<dbReference type="SUPFAM" id="SSF81301">
    <property type="entry name" value="Nucleotidyltransferase"/>
    <property type="match status" value="1"/>
</dbReference>
<keyword evidence="1 7" id="KW-0808">Transferase</keyword>
<evidence type="ECO:0000256" key="3">
    <source>
        <dbReference type="ARBA" id="ARBA00035126"/>
    </source>
</evidence>
<dbReference type="InParanoid" id="A0A6G9IEE3"/>
<comment type="catalytic activity">
    <reaction evidence="6 7">
        <text>streptomycin + ATP = 3''-O-adenylylstreptomycin + diphosphate</text>
        <dbReference type="Rhea" id="RHEA:20245"/>
        <dbReference type="ChEBI" id="CHEBI:30616"/>
        <dbReference type="ChEBI" id="CHEBI:33019"/>
        <dbReference type="ChEBI" id="CHEBI:58007"/>
        <dbReference type="ChEBI" id="CHEBI:58605"/>
        <dbReference type="EC" id="2.7.7.47"/>
    </reaction>
</comment>
<dbReference type="RefSeq" id="WP_166917476.1">
    <property type="nucleotide sequence ID" value="NZ_CP050253.1"/>
</dbReference>
<dbReference type="InterPro" id="IPR024172">
    <property type="entry name" value="AadA/Aad9"/>
</dbReference>
<proteinExistence type="predicted"/>
<reference evidence="10 11" key="1">
    <citation type="submission" date="2020-03" db="EMBL/GenBank/DDBJ databases">
        <title>Complete genome sequence of Orbus sp. IPMB12 (BCRC 80908).</title>
        <authorList>
            <person name="Lo W.-S."/>
            <person name="Chang T.-H."/>
            <person name="Kuo C.-H."/>
        </authorList>
    </citation>
    <scope>NUCLEOTIDE SEQUENCE [LARGE SCALE GENOMIC DNA]</scope>
    <source>
        <strain evidence="10 11">IPMB12</strain>
    </source>
</reference>
<keyword evidence="2 7" id="KW-0046">Antibiotic resistance</keyword>
<keyword evidence="11" id="KW-1185">Reference proteome</keyword>
<dbReference type="Proteomes" id="UP000501168">
    <property type="component" value="Chromosome"/>
</dbReference>
<comment type="catalytic activity">
    <reaction evidence="5 7">
        <text>spectinomycin + ATP = 9-O-adenylylspectinomycin + diphosphate</text>
        <dbReference type="Rhea" id="RHEA:63228"/>
        <dbReference type="ChEBI" id="CHEBI:30616"/>
        <dbReference type="ChEBI" id="CHEBI:33019"/>
        <dbReference type="ChEBI" id="CHEBI:146260"/>
        <dbReference type="ChEBI" id="CHEBI:146261"/>
    </reaction>
</comment>
<evidence type="ECO:0000256" key="2">
    <source>
        <dbReference type="ARBA" id="ARBA00023251"/>
    </source>
</evidence>
<dbReference type="EMBL" id="CP050253">
    <property type="protein sequence ID" value="QIQ22179.1"/>
    <property type="molecule type" value="Genomic_DNA"/>
</dbReference>
<evidence type="ECO:0000313" key="10">
    <source>
        <dbReference type="EMBL" id="QIQ22179.1"/>
    </source>
</evidence>
<dbReference type="GO" id="GO:0009012">
    <property type="term" value="F:aminoglycoside 3''-adenylyltransferase activity"/>
    <property type="evidence" value="ECO:0007669"/>
    <property type="project" value="UniProtKB-EC"/>
</dbReference>
<feature type="domain" description="Polymerase nucleotidyl transferase" evidence="8">
    <location>
        <begin position="23"/>
        <end position="76"/>
    </location>
</feature>
<dbReference type="PIRSF" id="PIRSF000819">
    <property type="entry name" value="Streptomycin_3-adenylyltransf"/>
    <property type="match status" value="1"/>
</dbReference>
<keyword evidence="7" id="KW-0548">Nucleotidyltransferase</keyword>
<sequence>MKEKKIDIPEQVQSILDMSRSLFGEKLIAAYLHGSIVTGGLKPQSDIDLLLIIDCPLTDEKRKIFIDFLLQVSGHHPFCGLGARCIEVILLQKSELAMLHFPAQADFIYGEWLREEFEAGTIPMPVSDPEITLLLAQARQQSISLHGPAAIELLPEISSTQIRRAMYDILPVLLHSLDGDERNVLLTLARIWHTAATGTFVTKDMAATWVIPNLPEPMKSVLVHAREAYLGTIKDDWESEKFNIQKTVKYFNEQIIILLSK</sequence>
<keyword evidence="7" id="KW-0067">ATP-binding</keyword>
<organism evidence="10 11">
    <name type="scientific">Zophobihabitans entericus</name>
    <dbReference type="NCBI Taxonomy" id="1635327"/>
    <lineage>
        <taxon>Bacteria</taxon>
        <taxon>Pseudomonadati</taxon>
        <taxon>Pseudomonadota</taxon>
        <taxon>Gammaproteobacteria</taxon>
        <taxon>Orbales</taxon>
        <taxon>Orbaceae</taxon>
        <taxon>Zophobihabitans</taxon>
    </lineage>
</organism>
<evidence type="ECO:0000259" key="9">
    <source>
        <dbReference type="Pfam" id="PF13427"/>
    </source>
</evidence>
<evidence type="ECO:0000256" key="6">
    <source>
        <dbReference type="ARBA" id="ARBA00048566"/>
    </source>
</evidence>
<feature type="domain" description="Adenylyltransferase AadA C-terminal" evidence="9">
    <location>
        <begin position="152"/>
        <end position="252"/>
    </location>
</feature>
<dbReference type="GO" id="GO:0070566">
    <property type="term" value="F:adenylyltransferase activity"/>
    <property type="evidence" value="ECO:0007669"/>
    <property type="project" value="InterPro"/>
</dbReference>
<evidence type="ECO:0000256" key="7">
    <source>
        <dbReference type="PIRNR" id="PIRNR000819"/>
    </source>
</evidence>
<dbReference type="InterPro" id="IPR002934">
    <property type="entry name" value="Polymerase_NTP_transf_dom"/>
</dbReference>
<dbReference type="GO" id="GO:0005524">
    <property type="term" value="F:ATP binding"/>
    <property type="evidence" value="ECO:0007669"/>
    <property type="project" value="UniProtKB-KW"/>
</dbReference>
<dbReference type="InterPro" id="IPR043519">
    <property type="entry name" value="NT_sf"/>
</dbReference>
<evidence type="ECO:0000256" key="5">
    <source>
        <dbReference type="ARBA" id="ARBA00047831"/>
    </source>
</evidence>
<evidence type="ECO:0000256" key="4">
    <source>
        <dbReference type="ARBA" id="ARBA00035252"/>
    </source>
</evidence>
<name>A0A6G9IEE3_9GAMM</name>
<dbReference type="InterPro" id="IPR025184">
    <property type="entry name" value="AadA_C"/>
</dbReference>
<dbReference type="EC" id="2.7.7.47" evidence="3 7"/>
<gene>
    <name evidence="10" type="ORF">IPMB12_11065</name>
</gene>
<dbReference type="NCBIfam" id="NF010309">
    <property type="entry name" value="PRK13746.1"/>
    <property type="match status" value="1"/>
</dbReference>
<evidence type="ECO:0000313" key="11">
    <source>
        <dbReference type="Proteomes" id="UP000501168"/>
    </source>
</evidence>
<accession>A0A6G9IEE3</accession>
<protein>
    <recommendedName>
        <fullName evidence="4 7">Aminoglycoside (3'') (9) adenylyltransferase</fullName>
        <ecNumber evidence="3 7">2.7.7.47</ecNumber>
    </recommendedName>
</protein>
<evidence type="ECO:0000259" key="8">
    <source>
        <dbReference type="Pfam" id="PF01909"/>
    </source>
</evidence>
<dbReference type="Gene3D" id="3.30.460.10">
    <property type="entry name" value="Beta Polymerase, domain 2"/>
    <property type="match status" value="1"/>
</dbReference>
<dbReference type="Pfam" id="PF13427">
    <property type="entry name" value="AadA_C"/>
    <property type="match status" value="1"/>
</dbReference>
<keyword evidence="7" id="KW-0547">Nucleotide-binding</keyword>
<dbReference type="CDD" id="cd05403">
    <property type="entry name" value="NT_KNTase_like"/>
    <property type="match status" value="1"/>
</dbReference>
<dbReference type="Pfam" id="PF01909">
    <property type="entry name" value="NTP_transf_2"/>
    <property type="match status" value="1"/>
</dbReference>
<evidence type="ECO:0000256" key="1">
    <source>
        <dbReference type="ARBA" id="ARBA00022679"/>
    </source>
</evidence>
<dbReference type="GO" id="GO:0046677">
    <property type="term" value="P:response to antibiotic"/>
    <property type="evidence" value="ECO:0007669"/>
    <property type="project" value="UniProtKB-KW"/>
</dbReference>
<dbReference type="KEGG" id="orb:IPMB12_11065"/>
<dbReference type="AlphaFoldDB" id="A0A6G9IEE3"/>